<evidence type="ECO:0000259" key="2">
    <source>
        <dbReference type="Pfam" id="PF01370"/>
    </source>
</evidence>
<dbReference type="SUPFAM" id="SSF51735">
    <property type="entry name" value="NAD(P)-binding Rossmann-fold domains"/>
    <property type="match status" value="1"/>
</dbReference>
<dbReference type="InterPro" id="IPR036291">
    <property type="entry name" value="NAD(P)-bd_dom_sf"/>
</dbReference>
<evidence type="ECO:0000256" key="1">
    <source>
        <dbReference type="SAM" id="MobiDB-lite"/>
    </source>
</evidence>
<dbReference type="InterPro" id="IPR051207">
    <property type="entry name" value="ComplexI_NDUFA9_subunit"/>
</dbReference>
<protein>
    <submittedName>
        <fullName evidence="3">NAD-dependent epimerase/dehydratase family protein</fullName>
    </submittedName>
</protein>
<accession>A0ABU8RNJ9</accession>
<dbReference type="InterPro" id="IPR001509">
    <property type="entry name" value="Epimerase_deHydtase"/>
</dbReference>
<organism evidence="3 4">
    <name type="scientific">Pseudokineococcus basanitobsidens</name>
    <dbReference type="NCBI Taxonomy" id="1926649"/>
    <lineage>
        <taxon>Bacteria</taxon>
        <taxon>Bacillati</taxon>
        <taxon>Actinomycetota</taxon>
        <taxon>Actinomycetes</taxon>
        <taxon>Kineosporiales</taxon>
        <taxon>Kineosporiaceae</taxon>
        <taxon>Pseudokineococcus</taxon>
    </lineage>
</organism>
<dbReference type="PANTHER" id="PTHR12126">
    <property type="entry name" value="NADH-UBIQUINONE OXIDOREDUCTASE 39 KDA SUBUNIT-RELATED"/>
    <property type="match status" value="1"/>
</dbReference>
<name>A0ABU8RNJ9_9ACTN</name>
<feature type="region of interest" description="Disordered" evidence="1">
    <location>
        <begin position="99"/>
        <end position="120"/>
    </location>
</feature>
<evidence type="ECO:0000313" key="3">
    <source>
        <dbReference type="EMBL" id="MEJ5946549.1"/>
    </source>
</evidence>
<feature type="domain" description="NAD-dependent epimerase/dehydratase" evidence="2">
    <location>
        <begin position="3"/>
        <end position="212"/>
    </location>
</feature>
<evidence type="ECO:0000313" key="4">
    <source>
        <dbReference type="Proteomes" id="UP001387100"/>
    </source>
</evidence>
<sequence>MRILVLGGGGFLGHHLVSAALAGGHEVTQLSRSGTPREGVEVLVGDRTGDLSALEGRTFDACADTFSDPGAVARTAALLSGRVGAYGYVSGMSVYHPRGDAVPDESSPVRTPATAGDEDPLQERSLAKLAGEGAVAEHFDGPALVLRVGIMTGPRDPTDRFTWWPVRMARALAGDADRQVLVPGDLSRPVQHSDARDVAAFAVARLSAGAGGTYDVVGPGRRETLADVLGACLRAAGGVPGDLDLVAVDEDALREALADVEEEQRPLWFPEDQIPQEAVDSSAAVAAGLAFRPVEDTARDVLAEVREHGRLEDLRAGVPADRECALLERLPRA</sequence>
<comment type="caution">
    <text evidence="3">The sequence shown here is derived from an EMBL/GenBank/DDBJ whole genome shotgun (WGS) entry which is preliminary data.</text>
</comment>
<dbReference type="Pfam" id="PF01370">
    <property type="entry name" value="Epimerase"/>
    <property type="match status" value="1"/>
</dbReference>
<gene>
    <name evidence="3" type="ORF">WDZ17_14725</name>
</gene>
<dbReference type="Proteomes" id="UP001387100">
    <property type="component" value="Unassembled WGS sequence"/>
</dbReference>
<reference evidence="3 4" key="1">
    <citation type="journal article" date="2017" name="Int. J. Syst. Evol. Microbiol.">
        <title>Pseudokineococcus basanitobsidens sp. nov., isolated from volcanic rock.</title>
        <authorList>
            <person name="Lee D.W."/>
            <person name="Park M.Y."/>
            <person name="Kim J.J."/>
            <person name="Kim B.S."/>
        </authorList>
    </citation>
    <scope>NUCLEOTIDE SEQUENCE [LARGE SCALE GENOMIC DNA]</scope>
    <source>
        <strain evidence="3 4">DSM 103726</strain>
    </source>
</reference>
<dbReference type="Gene3D" id="3.40.50.720">
    <property type="entry name" value="NAD(P)-binding Rossmann-like Domain"/>
    <property type="match status" value="2"/>
</dbReference>
<dbReference type="RefSeq" id="WP_339575932.1">
    <property type="nucleotide sequence ID" value="NZ_JBBIAA010000025.1"/>
</dbReference>
<keyword evidence="4" id="KW-1185">Reference proteome</keyword>
<proteinExistence type="predicted"/>
<dbReference type="EMBL" id="JBBIAA010000025">
    <property type="protein sequence ID" value="MEJ5946549.1"/>
    <property type="molecule type" value="Genomic_DNA"/>
</dbReference>
<dbReference type="PANTHER" id="PTHR12126:SF16">
    <property type="entry name" value="MIOREX COMPLEX COMPONENT 2"/>
    <property type="match status" value="1"/>
</dbReference>